<dbReference type="OrthoDB" id="8902678at2"/>
<accession>A0A1G8JES5</accession>
<dbReference type="AlphaFoldDB" id="A0A1G8JES5"/>
<sequence length="272" mass="30539">MAKEGNAAEAQLSPAELRGVFGANLRRLGQDAASISALCRDLGINRTQFNRYLAGESFPRPDVLHRICRFFGVDARILLEPVTHIRDTPRDLLRHPFIANYVGAGMMGLSEEEFPSGFYRFSRAAFSEEERFVVGLVHITRRDGFTFLRGFEPKEAMSMHDLPTDPASREFRGFVMPQAEGIAAMVSRNGAVTTSFNYLSRAAALANHFWVGYTVRTTPENPSGRRAARLVYEFLGHDTHKVLAAARSTGYRTASELVPFHRQQLRVNDPFR</sequence>
<keyword evidence="2" id="KW-0238">DNA-binding</keyword>
<dbReference type="EMBL" id="FNEJ01000003">
    <property type="protein sequence ID" value="SDI29759.1"/>
    <property type="molecule type" value="Genomic_DNA"/>
</dbReference>
<dbReference type="STRING" id="555512.SAMN04487993_100326"/>
<dbReference type="GO" id="GO:0003677">
    <property type="term" value="F:DNA binding"/>
    <property type="evidence" value="ECO:0007669"/>
    <property type="project" value="UniProtKB-KW"/>
</dbReference>
<dbReference type="SUPFAM" id="SSF47413">
    <property type="entry name" value="lambda repressor-like DNA-binding domains"/>
    <property type="match status" value="1"/>
</dbReference>
<dbReference type="InterPro" id="IPR001387">
    <property type="entry name" value="Cro/C1-type_HTH"/>
</dbReference>
<keyword evidence="3" id="KW-1185">Reference proteome</keyword>
<dbReference type="Pfam" id="PF13560">
    <property type="entry name" value="HTH_31"/>
    <property type="match status" value="1"/>
</dbReference>
<gene>
    <name evidence="2" type="ORF">SAMN04487993_100326</name>
</gene>
<proteinExistence type="predicted"/>
<dbReference type="RefSeq" id="WP_089844165.1">
    <property type="nucleotide sequence ID" value="NZ_FNEJ01000003.1"/>
</dbReference>
<evidence type="ECO:0000313" key="3">
    <source>
        <dbReference type="Proteomes" id="UP000199093"/>
    </source>
</evidence>
<dbReference type="Proteomes" id="UP000199093">
    <property type="component" value="Unassembled WGS sequence"/>
</dbReference>
<dbReference type="CDD" id="cd00093">
    <property type="entry name" value="HTH_XRE"/>
    <property type="match status" value="1"/>
</dbReference>
<dbReference type="InterPro" id="IPR010982">
    <property type="entry name" value="Lambda_DNA-bd_dom_sf"/>
</dbReference>
<feature type="domain" description="HTH cro/C1-type" evidence="1">
    <location>
        <begin position="34"/>
        <end position="78"/>
    </location>
</feature>
<name>A0A1G8JES5_9RHOB</name>
<evidence type="ECO:0000259" key="1">
    <source>
        <dbReference type="PROSITE" id="PS50943"/>
    </source>
</evidence>
<protein>
    <submittedName>
        <fullName evidence="2">Cro/C1-type HTH DNA-binding domain-containing protein</fullName>
    </submittedName>
</protein>
<organism evidence="2 3">
    <name type="scientific">Salipiger marinus</name>
    <dbReference type="NCBI Taxonomy" id="555512"/>
    <lineage>
        <taxon>Bacteria</taxon>
        <taxon>Pseudomonadati</taxon>
        <taxon>Pseudomonadota</taxon>
        <taxon>Alphaproteobacteria</taxon>
        <taxon>Rhodobacterales</taxon>
        <taxon>Roseobacteraceae</taxon>
        <taxon>Salipiger</taxon>
    </lineage>
</organism>
<dbReference type="PROSITE" id="PS50943">
    <property type="entry name" value="HTH_CROC1"/>
    <property type="match status" value="1"/>
</dbReference>
<dbReference type="Gene3D" id="1.10.260.40">
    <property type="entry name" value="lambda repressor-like DNA-binding domains"/>
    <property type="match status" value="1"/>
</dbReference>
<evidence type="ECO:0000313" key="2">
    <source>
        <dbReference type="EMBL" id="SDI29759.1"/>
    </source>
</evidence>
<reference evidence="2 3" key="1">
    <citation type="submission" date="2016-10" db="EMBL/GenBank/DDBJ databases">
        <authorList>
            <person name="de Groot N.N."/>
        </authorList>
    </citation>
    <scope>NUCLEOTIDE SEQUENCE [LARGE SCALE GENOMIC DNA]</scope>
    <source>
        <strain evidence="2 3">DSM 26424</strain>
    </source>
</reference>